<keyword evidence="7" id="KW-0460">Magnesium</keyword>
<protein>
    <recommendedName>
        <fullName evidence="4">ADP-ribose pyrophosphatase</fullName>
        <ecNumber evidence="3">3.6.1.13</ecNumber>
    </recommendedName>
    <alternativeName>
        <fullName evidence="9">ADP-ribose diphosphatase</fullName>
    </alternativeName>
    <alternativeName>
        <fullName evidence="11">ADP-ribose phosphohydrolase</fullName>
    </alternativeName>
    <alternativeName>
        <fullName evidence="10">Adenosine diphosphoribose pyrophosphatase</fullName>
    </alternativeName>
</protein>
<dbReference type="PANTHER" id="PTHR11839:SF5">
    <property type="entry name" value="ADP-RIBOSE PYROPHOSPHATASE"/>
    <property type="match status" value="1"/>
</dbReference>
<dbReference type="Pfam" id="PF00293">
    <property type="entry name" value="NUDIX"/>
    <property type="match status" value="1"/>
</dbReference>
<dbReference type="CDD" id="cd24155">
    <property type="entry name" value="NUDIX_ADPRase"/>
    <property type="match status" value="1"/>
</dbReference>
<comment type="caution">
    <text evidence="14">The sequence shown here is derived from an EMBL/GenBank/DDBJ whole genome shotgun (WGS) entry which is preliminary data.</text>
</comment>
<evidence type="ECO:0000256" key="3">
    <source>
        <dbReference type="ARBA" id="ARBA00012453"/>
    </source>
</evidence>
<evidence type="ECO:0000256" key="10">
    <source>
        <dbReference type="ARBA" id="ARBA00030308"/>
    </source>
</evidence>
<dbReference type="InterPro" id="IPR004385">
    <property type="entry name" value="NDP_pyrophosphatase"/>
</dbReference>
<comment type="function">
    <text evidence="8">Acts on ADP-mannose and ADP-glucose as well as ADP-ribose. Prevents glycogen biosynthesis. The reaction catalyzed by this enzyme is a limiting step of the gluconeogenic process.</text>
</comment>
<sequence length="216" mass="24287">MSKTTTYSQFSHKDLEIKNVEDLYRGFFKLQRYTLRHRLYRGGWSDWIQREMMDRGHAAGILLFDPKLDSVVLVEQFRIGAVETGDSPWLLEIVAGMLDSNQSALDVAVREAEEEAGLQVKRVMACNSFLPGAGGLSERVHLYLGEVDASEAGGVFGLDKENEDILVKVIKREQAFEWVQNGLIDNAAAVIAIQWLQLNLQKVMQQWQNGGEGDGQ</sequence>
<proteinExistence type="inferred from homology"/>
<evidence type="ECO:0000256" key="1">
    <source>
        <dbReference type="ARBA" id="ARBA00001946"/>
    </source>
</evidence>
<evidence type="ECO:0000313" key="15">
    <source>
        <dbReference type="Proteomes" id="UP000651977"/>
    </source>
</evidence>
<evidence type="ECO:0000256" key="12">
    <source>
        <dbReference type="ARBA" id="ARBA00049546"/>
    </source>
</evidence>
<keyword evidence="5" id="KW-0479">Metal-binding</keyword>
<dbReference type="InterPro" id="IPR000086">
    <property type="entry name" value="NUDIX_hydrolase_dom"/>
</dbReference>
<dbReference type="Gene3D" id="3.90.79.10">
    <property type="entry name" value="Nucleoside Triphosphate Pyrophosphohydrolase"/>
    <property type="match status" value="1"/>
</dbReference>
<dbReference type="EMBL" id="BMDY01000009">
    <property type="protein sequence ID" value="GGB05570.1"/>
    <property type="molecule type" value="Genomic_DNA"/>
</dbReference>
<dbReference type="PANTHER" id="PTHR11839">
    <property type="entry name" value="UDP/ADP-SUGAR PYROPHOSPHATASE"/>
    <property type="match status" value="1"/>
</dbReference>
<dbReference type="NCBIfam" id="NF008003">
    <property type="entry name" value="PRK10729.1"/>
    <property type="match status" value="1"/>
</dbReference>
<reference evidence="15" key="1">
    <citation type="journal article" date="2019" name="Int. J. Syst. Evol. Microbiol.">
        <title>The Global Catalogue of Microorganisms (GCM) 10K type strain sequencing project: providing services to taxonomists for standard genome sequencing and annotation.</title>
        <authorList>
            <consortium name="The Broad Institute Genomics Platform"/>
            <consortium name="The Broad Institute Genome Sequencing Center for Infectious Disease"/>
            <person name="Wu L."/>
            <person name="Ma J."/>
        </authorList>
    </citation>
    <scope>NUCLEOTIDE SEQUENCE [LARGE SCALE GENOMIC DNA]</scope>
    <source>
        <strain evidence="15">CGMCC 1.10131</strain>
    </source>
</reference>
<evidence type="ECO:0000259" key="13">
    <source>
        <dbReference type="PROSITE" id="PS51462"/>
    </source>
</evidence>
<dbReference type="PROSITE" id="PS51462">
    <property type="entry name" value="NUDIX"/>
    <property type="match status" value="1"/>
</dbReference>
<evidence type="ECO:0000256" key="9">
    <source>
        <dbReference type="ARBA" id="ARBA00030162"/>
    </source>
</evidence>
<evidence type="ECO:0000256" key="5">
    <source>
        <dbReference type="ARBA" id="ARBA00022723"/>
    </source>
</evidence>
<dbReference type="EC" id="3.6.1.13" evidence="3"/>
<evidence type="ECO:0000313" key="14">
    <source>
        <dbReference type="EMBL" id="GGB05570.1"/>
    </source>
</evidence>
<dbReference type="SUPFAM" id="SSF55811">
    <property type="entry name" value="Nudix"/>
    <property type="match status" value="1"/>
</dbReference>
<evidence type="ECO:0000256" key="6">
    <source>
        <dbReference type="ARBA" id="ARBA00022801"/>
    </source>
</evidence>
<dbReference type="RefSeq" id="WP_055734235.1">
    <property type="nucleotide sequence ID" value="NZ_BMDY01000009.1"/>
</dbReference>
<evidence type="ECO:0000256" key="7">
    <source>
        <dbReference type="ARBA" id="ARBA00022842"/>
    </source>
</evidence>
<gene>
    <name evidence="14" type="ORF">GCM10007414_18680</name>
</gene>
<evidence type="ECO:0000256" key="8">
    <source>
        <dbReference type="ARBA" id="ARBA00025164"/>
    </source>
</evidence>
<evidence type="ECO:0000256" key="11">
    <source>
        <dbReference type="ARBA" id="ARBA00033056"/>
    </source>
</evidence>
<dbReference type="NCBIfam" id="TIGR00052">
    <property type="entry name" value="nudix-type nucleoside diphosphatase, YffH/AdpP family"/>
    <property type="match status" value="1"/>
</dbReference>
<dbReference type="Proteomes" id="UP000651977">
    <property type="component" value="Unassembled WGS sequence"/>
</dbReference>
<feature type="domain" description="Nudix hydrolase" evidence="13">
    <location>
        <begin position="54"/>
        <end position="197"/>
    </location>
</feature>
<keyword evidence="15" id="KW-1185">Reference proteome</keyword>
<evidence type="ECO:0000256" key="2">
    <source>
        <dbReference type="ARBA" id="ARBA00007482"/>
    </source>
</evidence>
<comment type="similarity">
    <text evidence="2">Belongs to the Nudix hydrolase family. NudF subfamily.</text>
</comment>
<dbReference type="InterPro" id="IPR015797">
    <property type="entry name" value="NUDIX_hydrolase-like_dom_sf"/>
</dbReference>
<accession>A0ABQ1I0T3</accession>
<comment type="cofactor">
    <cofactor evidence="1">
        <name>Mg(2+)</name>
        <dbReference type="ChEBI" id="CHEBI:18420"/>
    </cofactor>
</comment>
<comment type="catalytic activity">
    <reaction evidence="12">
        <text>ADP-D-ribose + H2O = D-ribose 5-phosphate + AMP + 2 H(+)</text>
        <dbReference type="Rhea" id="RHEA:10412"/>
        <dbReference type="ChEBI" id="CHEBI:15377"/>
        <dbReference type="ChEBI" id="CHEBI:15378"/>
        <dbReference type="ChEBI" id="CHEBI:57967"/>
        <dbReference type="ChEBI" id="CHEBI:78346"/>
        <dbReference type="ChEBI" id="CHEBI:456215"/>
        <dbReference type="EC" id="3.6.1.13"/>
    </reaction>
</comment>
<keyword evidence="6" id="KW-0378">Hydrolase</keyword>
<evidence type="ECO:0000256" key="4">
    <source>
        <dbReference type="ARBA" id="ARBA00013297"/>
    </source>
</evidence>
<name>A0ABQ1I0T3_9ALTE</name>
<organism evidence="14 15">
    <name type="scientific">Agarivorans gilvus</name>
    <dbReference type="NCBI Taxonomy" id="680279"/>
    <lineage>
        <taxon>Bacteria</taxon>
        <taxon>Pseudomonadati</taxon>
        <taxon>Pseudomonadota</taxon>
        <taxon>Gammaproteobacteria</taxon>
        <taxon>Alteromonadales</taxon>
        <taxon>Alteromonadaceae</taxon>
        <taxon>Agarivorans</taxon>
    </lineage>
</organism>